<dbReference type="EC" id="2.-.-.-" evidence="2"/>
<dbReference type="RefSeq" id="WP_315651754.1">
    <property type="nucleotide sequence ID" value="NZ_JAVXZY010000007.1"/>
</dbReference>
<feature type="domain" description="N-acetyltransferase" evidence="1">
    <location>
        <begin position="11"/>
        <end position="186"/>
    </location>
</feature>
<name>A0ABU3PE53_9BURK</name>
<protein>
    <submittedName>
        <fullName evidence="2">GNAT family protein</fullName>
        <ecNumber evidence="2">2.-.-.-</ecNumber>
    </submittedName>
</protein>
<dbReference type="SUPFAM" id="SSF55729">
    <property type="entry name" value="Acyl-CoA N-acyltransferases (Nat)"/>
    <property type="match status" value="1"/>
</dbReference>
<dbReference type="InterPro" id="IPR051908">
    <property type="entry name" value="Ribosomal_N-acetyltransferase"/>
</dbReference>
<proteinExistence type="predicted"/>
<evidence type="ECO:0000313" key="2">
    <source>
        <dbReference type="EMBL" id="MDT9000866.1"/>
    </source>
</evidence>
<dbReference type="Gene3D" id="3.40.630.30">
    <property type="match status" value="1"/>
</dbReference>
<organism evidence="2 3">
    <name type="scientific">Roseateles aquae</name>
    <dbReference type="NCBI Taxonomy" id="3077235"/>
    <lineage>
        <taxon>Bacteria</taxon>
        <taxon>Pseudomonadati</taxon>
        <taxon>Pseudomonadota</taxon>
        <taxon>Betaproteobacteria</taxon>
        <taxon>Burkholderiales</taxon>
        <taxon>Sphaerotilaceae</taxon>
        <taxon>Roseateles</taxon>
    </lineage>
</organism>
<evidence type="ECO:0000313" key="3">
    <source>
        <dbReference type="Proteomes" id="UP001246372"/>
    </source>
</evidence>
<dbReference type="GO" id="GO:0016740">
    <property type="term" value="F:transferase activity"/>
    <property type="evidence" value="ECO:0007669"/>
    <property type="project" value="UniProtKB-KW"/>
</dbReference>
<evidence type="ECO:0000259" key="1">
    <source>
        <dbReference type="PROSITE" id="PS51186"/>
    </source>
</evidence>
<comment type="caution">
    <text evidence="2">The sequence shown here is derived from an EMBL/GenBank/DDBJ whole genome shotgun (WGS) entry which is preliminary data.</text>
</comment>
<sequence length="187" mass="20942">MSFPILQTNRLLLREIVPADAPALLAIHGDAELMRWFGSDPLPDQAAAEALVARFASWRQLPAPGTRFGLARRERPQHLIGTAGLFGWNPGWRKCTLGYELAREAQGQGLMREALLTLLDWGFAAMSLNRIEAQVHPDNAASLKQVRALGFVEEGRLRQVGFWRGQYQDLLQFGLLKADWDALQLRA</sequence>
<dbReference type="Pfam" id="PF13302">
    <property type="entry name" value="Acetyltransf_3"/>
    <property type="match status" value="1"/>
</dbReference>
<keyword evidence="3" id="KW-1185">Reference proteome</keyword>
<keyword evidence="2" id="KW-0808">Transferase</keyword>
<dbReference type="PANTHER" id="PTHR43441:SF11">
    <property type="entry name" value="RIBOSOMAL-PROTEIN-SERINE ACETYLTRANSFERASE"/>
    <property type="match status" value="1"/>
</dbReference>
<dbReference type="InterPro" id="IPR016181">
    <property type="entry name" value="Acyl_CoA_acyltransferase"/>
</dbReference>
<dbReference type="PROSITE" id="PS51186">
    <property type="entry name" value="GNAT"/>
    <property type="match status" value="1"/>
</dbReference>
<dbReference type="InterPro" id="IPR000182">
    <property type="entry name" value="GNAT_dom"/>
</dbReference>
<accession>A0ABU3PE53</accession>
<gene>
    <name evidence="2" type="ORF">RQP53_16440</name>
</gene>
<dbReference type="PANTHER" id="PTHR43441">
    <property type="entry name" value="RIBOSOMAL-PROTEIN-SERINE ACETYLTRANSFERASE"/>
    <property type="match status" value="1"/>
</dbReference>
<dbReference type="Proteomes" id="UP001246372">
    <property type="component" value="Unassembled WGS sequence"/>
</dbReference>
<dbReference type="EMBL" id="JAVXZY010000007">
    <property type="protein sequence ID" value="MDT9000866.1"/>
    <property type="molecule type" value="Genomic_DNA"/>
</dbReference>
<reference evidence="2" key="1">
    <citation type="submission" date="2023-09" db="EMBL/GenBank/DDBJ databases">
        <title>Paucibacter sp. APW11 Genome sequencing and assembly.</title>
        <authorList>
            <person name="Kim I."/>
        </authorList>
    </citation>
    <scope>NUCLEOTIDE SEQUENCE</scope>
    <source>
        <strain evidence="2">APW11</strain>
    </source>
</reference>